<keyword evidence="1" id="KW-0812">Transmembrane</keyword>
<evidence type="ECO:0000313" key="3">
    <source>
        <dbReference type="Proteomes" id="UP000186868"/>
    </source>
</evidence>
<protein>
    <submittedName>
        <fullName evidence="2">Uncharacterized protein</fullName>
    </submittedName>
</protein>
<comment type="caution">
    <text evidence="2">The sequence shown here is derived from an EMBL/GenBank/DDBJ whole genome shotgun (WGS) entry which is preliminary data.</text>
</comment>
<sequence length="89" mass="10191">MIQLLRSIIQAIQPFLVPICFFVAWGFIILLSWTLWSIIRDTATKAKQMHQIPCANCQFFTNDYHLKCTVQPTLANTEQAIGCSDYRPG</sequence>
<keyword evidence="3" id="KW-1185">Reference proteome</keyword>
<keyword evidence="1" id="KW-0472">Membrane</keyword>
<accession>A0A1U7HMJ3</accession>
<dbReference type="RefSeq" id="WP_073598752.1">
    <property type="nucleotide sequence ID" value="NZ_MRCB01000005.1"/>
</dbReference>
<dbReference type="OrthoDB" id="514667at2"/>
<keyword evidence="1" id="KW-1133">Transmembrane helix</keyword>
<gene>
    <name evidence="2" type="ORF">NIES593_06200</name>
</gene>
<feature type="transmembrane region" description="Helical" evidence="1">
    <location>
        <begin position="15"/>
        <end position="39"/>
    </location>
</feature>
<proteinExistence type="predicted"/>
<evidence type="ECO:0000313" key="2">
    <source>
        <dbReference type="EMBL" id="OKH24806.1"/>
    </source>
</evidence>
<dbReference type="EMBL" id="MRCB01000005">
    <property type="protein sequence ID" value="OKH24806.1"/>
    <property type="molecule type" value="Genomic_DNA"/>
</dbReference>
<organism evidence="2 3">
    <name type="scientific">Hydrococcus rivularis NIES-593</name>
    <dbReference type="NCBI Taxonomy" id="1921803"/>
    <lineage>
        <taxon>Bacteria</taxon>
        <taxon>Bacillati</taxon>
        <taxon>Cyanobacteriota</taxon>
        <taxon>Cyanophyceae</taxon>
        <taxon>Pleurocapsales</taxon>
        <taxon>Hydrococcaceae</taxon>
        <taxon>Hydrococcus</taxon>
    </lineage>
</organism>
<dbReference type="Proteomes" id="UP000186868">
    <property type="component" value="Unassembled WGS sequence"/>
</dbReference>
<dbReference type="STRING" id="1921803.NIES593_06200"/>
<evidence type="ECO:0000256" key="1">
    <source>
        <dbReference type="SAM" id="Phobius"/>
    </source>
</evidence>
<dbReference type="AlphaFoldDB" id="A0A1U7HMJ3"/>
<reference evidence="2 3" key="1">
    <citation type="submission" date="2016-11" db="EMBL/GenBank/DDBJ databases">
        <title>Draft Genome Sequences of Nine Cyanobacterial Strains from Diverse Habitats.</title>
        <authorList>
            <person name="Zhu T."/>
            <person name="Hou S."/>
            <person name="Lu X."/>
            <person name="Hess W.R."/>
        </authorList>
    </citation>
    <scope>NUCLEOTIDE SEQUENCE [LARGE SCALE GENOMIC DNA]</scope>
    <source>
        <strain evidence="2 3">NIES-593</strain>
    </source>
</reference>
<name>A0A1U7HMJ3_9CYAN</name>